<name>A0ABT5WS13_9SPHN</name>
<evidence type="ECO:0000313" key="2">
    <source>
        <dbReference type="EMBL" id="MDE8652818.1"/>
    </source>
</evidence>
<protein>
    <submittedName>
        <fullName evidence="2">Uncharacterized protein</fullName>
    </submittedName>
</protein>
<keyword evidence="1" id="KW-1133">Transmembrane helix</keyword>
<reference evidence="2 3" key="1">
    <citation type="submission" date="2023-03" db="EMBL/GenBank/DDBJ databases">
        <title>NovoSphingobium album sp. nov. isolated from polycyclic aromatic hydrocarbons- and heavy-metal polluted soil.</title>
        <authorList>
            <person name="Liu Z."/>
            <person name="Wang K."/>
        </authorList>
    </citation>
    <scope>NUCLEOTIDE SEQUENCE [LARGE SCALE GENOMIC DNA]</scope>
    <source>
        <strain evidence="2 3">H3SJ31-1</strain>
    </source>
</reference>
<dbReference type="Proteomes" id="UP001216253">
    <property type="component" value="Unassembled WGS sequence"/>
</dbReference>
<dbReference type="RefSeq" id="WP_275228907.1">
    <property type="nucleotide sequence ID" value="NZ_JARESE010000047.1"/>
</dbReference>
<feature type="transmembrane region" description="Helical" evidence="1">
    <location>
        <begin position="80"/>
        <end position="98"/>
    </location>
</feature>
<sequence>MATAYHRLRPRSDIALQVEALLDRYPRLNEQELARLIDLMPYLPLLDQALITADDRLAAKLGDFLRDHRTRLRAPPGKRLALLLIGAVLAALGLSLILT</sequence>
<proteinExistence type="predicted"/>
<organism evidence="2 3">
    <name type="scientific">Novosphingobium album</name>
    <name type="common">ex Liu et al. 2023</name>
    <dbReference type="NCBI Taxonomy" id="3031130"/>
    <lineage>
        <taxon>Bacteria</taxon>
        <taxon>Pseudomonadati</taxon>
        <taxon>Pseudomonadota</taxon>
        <taxon>Alphaproteobacteria</taxon>
        <taxon>Sphingomonadales</taxon>
        <taxon>Sphingomonadaceae</taxon>
        <taxon>Novosphingobium</taxon>
    </lineage>
</organism>
<dbReference type="EMBL" id="JARESE010000047">
    <property type="protein sequence ID" value="MDE8652818.1"/>
    <property type="molecule type" value="Genomic_DNA"/>
</dbReference>
<accession>A0ABT5WS13</accession>
<comment type="caution">
    <text evidence="2">The sequence shown here is derived from an EMBL/GenBank/DDBJ whole genome shotgun (WGS) entry which is preliminary data.</text>
</comment>
<gene>
    <name evidence="2" type="ORF">PYV00_14015</name>
</gene>
<keyword evidence="1" id="KW-0812">Transmembrane</keyword>
<evidence type="ECO:0000256" key="1">
    <source>
        <dbReference type="SAM" id="Phobius"/>
    </source>
</evidence>
<keyword evidence="3" id="KW-1185">Reference proteome</keyword>
<keyword evidence="1" id="KW-0472">Membrane</keyword>
<evidence type="ECO:0000313" key="3">
    <source>
        <dbReference type="Proteomes" id="UP001216253"/>
    </source>
</evidence>